<evidence type="ECO:0000313" key="2">
    <source>
        <dbReference type="Proteomes" id="UP000193240"/>
    </source>
</evidence>
<keyword evidence="2" id="KW-1185">Reference proteome</keyword>
<organism evidence="1 2">
    <name type="scientific">Epicoccum nigrum</name>
    <name type="common">Soil fungus</name>
    <name type="synonym">Epicoccum purpurascens</name>
    <dbReference type="NCBI Taxonomy" id="105696"/>
    <lineage>
        <taxon>Eukaryota</taxon>
        <taxon>Fungi</taxon>
        <taxon>Dikarya</taxon>
        <taxon>Ascomycota</taxon>
        <taxon>Pezizomycotina</taxon>
        <taxon>Dothideomycetes</taxon>
        <taxon>Pleosporomycetidae</taxon>
        <taxon>Pleosporales</taxon>
        <taxon>Pleosporineae</taxon>
        <taxon>Didymellaceae</taxon>
        <taxon>Epicoccum</taxon>
    </lineage>
</organism>
<reference evidence="1 2" key="1">
    <citation type="journal article" date="2017" name="Genome Announc.">
        <title>Genome sequence of the saprophytic ascomycete Epicoccum nigrum ICMP 19927 strain isolated from New Zealand.</title>
        <authorList>
            <person name="Fokin M."/>
            <person name="Fleetwood D."/>
            <person name="Weir B.S."/>
            <person name="Villas-Boas S.G."/>
        </authorList>
    </citation>
    <scope>NUCLEOTIDE SEQUENCE [LARGE SCALE GENOMIC DNA]</scope>
    <source>
        <strain evidence="1 2">ICMP 19927</strain>
    </source>
</reference>
<dbReference type="InParanoid" id="A0A1Y2MF23"/>
<sequence length="169" mass="20067">MRNCNNARMYLSVKINYEFSIYIESVLLFPHLFEKTKYQKYPRYLYPISCTDSAFPELAINTRRYCQPLVGDHTWTCSTGGIMLEKTTLKGKYDSFTDPKKRKRAPSEVENTVRPSCSQSLIRQLFRSKENHVYLLLRWRLRYLQGQHYVAGYRSADQFQSISIKVRLR</sequence>
<protein>
    <submittedName>
        <fullName evidence="1">Uncharacterized protein</fullName>
    </submittedName>
</protein>
<proteinExistence type="predicted"/>
<accession>A0A1Y2MF23</accession>
<gene>
    <name evidence="1" type="ORF">B5807_00328</name>
</gene>
<name>A0A1Y2MF23_EPING</name>
<dbReference type="AlphaFoldDB" id="A0A1Y2MF23"/>
<evidence type="ECO:0000313" key="1">
    <source>
        <dbReference type="EMBL" id="OSS54680.1"/>
    </source>
</evidence>
<dbReference type="EMBL" id="KZ107838">
    <property type="protein sequence ID" value="OSS54680.1"/>
    <property type="molecule type" value="Genomic_DNA"/>
</dbReference>
<dbReference type="Proteomes" id="UP000193240">
    <property type="component" value="Unassembled WGS sequence"/>
</dbReference>